<dbReference type="SUPFAM" id="SSF102860">
    <property type="entry name" value="mRNA decapping enzyme DcpS N-terminal domain"/>
    <property type="match status" value="1"/>
</dbReference>
<dbReference type="SUPFAM" id="SSF54197">
    <property type="entry name" value="HIT-like"/>
    <property type="match status" value="1"/>
</dbReference>
<evidence type="ECO:0000256" key="3">
    <source>
        <dbReference type="ARBA" id="ARBA00022490"/>
    </source>
</evidence>
<evidence type="ECO:0000256" key="4">
    <source>
        <dbReference type="ARBA" id="ARBA00022553"/>
    </source>
</evidence>
<protein>
    <recommendedName>
        <fullName evidence="7">M7GpppX diphosphatase</fullName>
    </recommendedName>
</protein>
<accession>A0A9W7ZXJ7</accession>
<keyword evidence="4" id="KW-0597">Phosphoprotein</keyword>
<evidence type="ECO:0008006" key="7">
    <source>
        <dbReference type="Google" id="ProtNLM"/>
    </source>
</evidence>
<evidence type="ECO:0000256" key="2">
    <source>
        <dbReference type="ARBA" id="ARBA00010208"/>
    </source>
</evidence>
<dbReference type="PROSITE" id="PS00892">
    <property type="entry name" value="HIT_1"/>
    <property type="match status" value="1"/>
</dbReference>
<reference evidence="5" key="1">
    <citation type="submission" date="2022-07" db="EMBL/GenBank/DDBJ databases">
        <title>Phylogenomic reconstructions and comparative analyses of Kickxellomycotina fungi.</title>
        <authorList>
            <person name="Reynolds N.K."/>
            <person name="Stajich J.E."/>
            <person name="Barry K."/>
            <person name="Grigoriev I.V."/>
            <person name="Crous P."/>
            <person name="Smith M.E."/>
        </authorList>
    </citation>
    <scope>NUCLEOTIDE SEQUENCE</scope>
    <source>
        <strain evidence="5">NBRC 100468</strain>
    </source>
</reference>
<dbReference type="PANTHER" id="PTHR12978:SF0">
    <property type="entry name" value="M7GPPPX DIPHOSPHATASE"/>
    <property type="match status" value="1"/>
</dbReference>
<comment type="similarity">
    <text evidence="2">Belongs to the HIT family.</text>
</comment>
<dbReference type="GO" id="GO:0000932">
    <property type="term" value="C:P-body"/>
    <property type="evidence" value="ECO:0007669"/>
    <property type="project" value="TreeGrafter"/>
</dbReference>
<name>A0A9W7ZXJ7_9FUNG</name>
<sequence length="286" mass="33076">MSTFTDTEHLDNVKDLIHRFEIREVLNEDPRSKMIYFLGVIHDDYDKNDEVETNSIQVIPGKNAAIITLERLAFSRKLFLSNETNNTENASDKYPLKDTRLVSCEKNDIYAWAQGFLANEDPNAANLFPNTRFSIIYPAKEKNPMLIMYFSVHNHSKWDGKTIDSLYMVVLVHRRDLKSLRDLTAQHLPLLNNIQDKVIGAVKDKFPGFHSDQLRFYIHYQPSYYHLHIHVTNVQLETPSMFAGRAHMLDTVIDNITTFGSDYYQKATIPFVLGENDVLFSKLASK</sequence>
<keyword evidence="3" id="KW-0963">Cytoplasm</keyword>
<dbReference type="Gene3D" id="3.30.428.10">
    <property type="entry name" value="HIT-like"/>
    <property type="match status" value="1"/>
</dbReference>
<keyword evidence="6" id="KW-1185">Reference proteome</keyword>
<evidence type="ECO:0000313" key="6">
    <source>
        <dbReference type="Proteomes" id="UP001150538"/>
    </source>
</evidence>
<proteinExistence type="inferred from homology"/>
<dbReference type="GO" id="GO:0000340">
    <property type="term" value="F:RNA 7-methylguanosine cap binding"/>
    <property type="evidence" value="ECO:0007669"/>
    <property type="project" value="TreeGrafter"/>
</dbReference>
<evidence type="ECO:0000256" key="1">
    <source>
        <dbReference type="ARBA" id="ARBA00004496"/>
    </source>
</evidence>
<dbReference type="InterPro" id="IPR011145">
    <property type="entry name" value="Scavenger_mRNA_decap_enz_N"/>
</dbReference>
<comment type="caution">
    <text evidence="5">The sequence shown here is derived from an EMBL/GenBank/DDBJ whole genome shotgun (WGS) entry which is preliminary data.</text>
</comment>
<dbReference type="InterPro" id="IPR008594">
    <property type="entry name" value="DcpS/DCS2"/>
</dbReference>
<dbReference type="PANTHER" id="PTHR12978">
    <property type="entry name" value="HISTIDINE TRIAD HIT PROTEIN MEMBER"/>
    <property type="match status" value="1"/>
</dbReference>
<dbReference type="Proteomes" id="UP001150538">
    <property type="component" value="Unassembled WGS sequence"/>
</dbReference>
<dbReference type="AlphaFoldDB" id="A0A9W7ZXJ7"/>
<dbReference type="GO" id="GO:0016787">
    <property type="term" value="F:hydrolase activity"/>
    <property type="evidence" value="ECO:0007669"/>
    <property type="project" value="InterPro"/>
</dbReference>
<comment type="subcellular location">
    <subcellularLocation>
        <location evidence="1">Cytoplasm</location>
    </subcellularLocation>
</comment>
<dbReference type="Pfam" id="PF11969">
    <property type="entry name" value="DcpS_C"/>
    <property type="match status" value="1"/>
</dbReference>
<organism evidence="5 6">
    <name type="scientific">Mycoemilia scoparia</name>
    <dbReference type="NCBI Taxonomy" id="417184"/>
    <lineage>
        <taxon>Eukaryota</taxon>
        <taxon>Fungi</taxon>
        <taxon>Fungi incertae sedis</taxon>
        <taxon>Zoopagomycota</taxon>
        <taxon>Kickxellomycotina</taxon>
        <taxon>Kickxellomycetes</taxon>
        <taxon>Kickxellales</taxon>
        <taxon>Kickxellaceae</taxon>
        <taxon>Mycoemilia</taxon>
    </lineage>
</organism>
<dbReference type="GO" id="GO:0005634">
    <property type="term" value="C:nucleus"/>
    <property type="evidence" value="ECO:0007669"/>
    <property type="project" value="TreeGrafter"/>
</dbReference>
<evidence type="ECO:0000313" key="5">
    <source>
        <dbReference type="EMBL" id="KAJ1918654.1"/>
    </source>
</evidence>
<dbReference type="GO" id="GO:0000290">
    <property type="term" value="P:deadenylation-dependent decapping of nuclear-transcribed mRNA"/>
    <property type="evidence" value="ECO:0007669"/>
    <property type="project" value="InterPro"/>
</dbReference>
<dbReference type="InterPro" id="IPR036265">
    <property type="entry name" value="HIT-like_sf"/>
</dbReference>
<dbReference type="Pfam" id="PF05652">
    <property type="entry name" value="DcpS"/>
    <property type="match status" value="1"/>
</dbReference>
<dbReference type="EMBL" id="JANBPU010000040">
    <property type="protein sequence ID" value="KAJ1918654.1"/>
    <property type="molecule type" value="Genomic_DNA"/>
</dbReference>
<gene>
    <name evidence="5" type="ORF">H4219_002457</name>
</gene>
<dbReference type="InterPro" id="IPR019808">
    <property type="entry name" value="Histidine_triad_CS"/>
</dbReference>
<dbReference type="OrthoDB" id="10264956at2759"/>